<feature type="compositionally biased region" description="Low complexity" evidence="1">
    <location>
        <begin position="39"/>
        <end position="59"/>
    </location>
</feature>
<proteinExistence type="predicted"/>
<dbReference type="Proteomes" id="UP000774326">
    <property type="component" value="Unassembled WGS sequence"/>
</dbReference>
<feature type="region of interest" description="Disordered" evidence="1">
    <location>
        <begin position="39"/>
        <end position="62"/>
    </location>
</feature>
<feature type="region of interest" description="Disordered" evidence="1">
    <location>
        <begin position="237"/>
        <end position="258"/>
    </location>
</feature>
<feature type="compositionally biased region" description="Basic and acidic residues" evidence="1">
    <location>
        <begin position="244"/>
        <end position="258"/>
    </location>
</feature>
<evidence type="ECO:0000313" key="3">
    <source>
        <dbReference type="Proteomes" id="UP000774326"/>
    </source>
</evidence>
<organism evidence="2 3">
    <name type="scientific">Wickerhamomyces pijperi</name>
    <name type="common">Yeast</name>
    <name type="synonym">Pichia pijperi</name>
    <dbReference type="NCBI Taxonomy" id="599730"/>
    <lineage>
        <taxon>Eukaryota</taxon>
        <taxon>Fungi</taxon>
        <taxon>Dikarya</taxon>
        <taxon>Ascomycota</taxon>
        <taxon>Saccharomycotina</taxon>
        <taxon>Saccharomycetes</taxon>
        <taxon>Phaffomycetales</taxon>
        <taxon>Wickerhamomycetaceae</taxon>
        <taxon>Wickerhamomyces</taxon>
    </lineage>
</organism>
<keyword evidence="3" id="KW-1185">Reference proteome</keyword>
<accession>A0A9P8TIK0</accession>
<reference evidence="2" key="2">
    <citation type="submission" date="2021-01" db="EMBL/GenBank/DDBJ databases">
        <authorList>
            <person name="Schikora-Tamarit M.A."/>
        </authorList>
    </citation>
    <scope>NUCLEOTIDE SEQUENCE</scope>
    <source>
        <strain evidence="2">CBS2887</strain>
    </source>
</reference>
<evidence type="ECO:0000313" key="2">
    <source>
        <dbReference type="EMBL" id="KAH3680868.1"/>
    </source>
</evidence>
<gene>
    <name evidence="2" type="ORF">WICPIJ_008081</name>
</gene>
<name>A0A9P8TIK0_WICPI</name>
<sequence>MSATDPSHAIAAVAAAAAHQSANDVDAAHHLAVAESLAHHQQQQQQHQQQYQQYQQYQQVPQHEADLSGVNDLTHDATGALQQMSGVSSAGSLMMKQNMPVIPNKCRRCKKKRPDDEPMETARYRTCKPCREIERKKKRVKKANLRGETLPDFETAATQQITSQHLPQQSLQHLATNADVERDLIQIANQVSNSSALQAQMQYLPQDQQQLQQQYHQQQYHHTQQPDEKEIPIDDSLLGQGVDSESHLTSHDDSKKDLASDAHAEAIHIHGSSVVDPSLTEDMSSVTSGGVEEERRCLYCNEIRTINDNGRYQLCESCVVDPLRKDNVFDDYELYSQKIFKNRTEDLRNCILICKFQPNDGIITDFNPAQPNLDPIITDLNEKFVNPLIAKSGYKFSKGSSNLAAKPYPKTIKLLFKCKQDIKTVQKQSNSPSNSNRKMKTENCHSTVYISYDLFGKSLSIKFNHLAHLTFLEKTYSRRLIDKVSAWMMAQHDKEQMAGANPIEESQEQVTERLLYKVFNQLKDATRSDLDDNDALIAEVGALKKINFIKDFLNA</sequence>
<comment type="caution">
    <text evidence="2">The sequence shown here is derived from an EMBL/GenBank/DDBJ whole genome shotgun (WGS) entry which is preliminary data.</text>
</comment>
<dbReference type="OrthoDB" id="3980974at2759"/>
<dbReference type="EMBL" id="JAEUBG010004654">
    <property type="protein sequence ID" value="KAH3680868.1"/>
    <property type="molecule type" value="Genomic_DNA"/>
</dbReference>
<feature type="region of interest" description="Disordered" evidence="1">
    <location>
        <begin position="208"/>
        <end position="227"/>
    </location>
</feature>
<protein>
    <submittedName>
        <fullName evidence="2">Uncharacterized protein</fullName>
    </submittedName>
</protein>
<dbReference type="AlphaFoldDB" id="A0A9P8TIK0"/>
<evidence type="ECO:0000256" key="1">
    <source>
        <dbReference type="SAM" id="MobiDB-lite"/>
    </source>
</evidence>
<reference evidence="2" key="1">
    <citation type="journal article" date="2021" name="Open Biol.">
        <title>Shared evolutionary footprints suggest mitochondrial oxidative damage underlies multiple complex I losses in fungi.</title>
        <authorList>
            <person name="Schikora-Tamarit M.A."/>
            <person name="Marcet-Houben M."/>
            <person name="Nosek J."/>
            <person name="Gabaldon T."/>
        </authorList>
    </citation>
    <scope>NUCLEOTIDE SEQUENCE</scope>
    <source>
        <strain evidence="2">CBS2887</strain>
    </source>
</reference>
<feature type="compositionally biased region" description="Low complexity" evidence="1">
    <location>
        <begin position="208"/>
        <end position="223"/>
    </location>
</feature>